<evidence type="ECO:0000256" key="4">
    <source>
        <dbReference type="ARBA" id="ARBA00022729"/>
    </source>
</evidence>
<proteinExistence type="inferred from homology"/>
<accession>A0A8B6BMY2</accession>
<comment type="cofactor">
    <cofactor evidence="9">
        <name>Ca(2+)</name>
        <dbReference type="ChEBI" id="CHEBI:29108"/>
    </cofactor>
    <text evidence="9">Can bind about 5 Ca(2+) ions per subunit.</text>
</comment>
<dbReference type="InterPro" id="IPR024079">
    <property type="entry name" value="MetalloPept_cat_dom_sf"/>
</dbReference>
<feature type="active site" evidence="8">
    <location>
        <position position="99"/>
    </location>
</feature>
<dbReference type="EMBL" id="UYJE01000425">
    <property type="protein sequence ID" value="VDH93163.1"/>
    <property type="molecule type" value="Genomic_DNA"/>
</dbReference>
<keyword evidence="5" id="KW-0378">Hydrolase</keyword>
<evidence type="ECO:0000256" key="1">
    <source>
        <dbReference type="ARBA" id="ARBA00010370"/>
    </source>
</evidence>
<keyword evidence="3 9" id="KW-0479">Metal-binding</keyword>
<comment type="cofactor">
    <cofactor evidence="9">
        <name>Zn(2+)</name>
        <dbReference type="ChEBI" id="CHEBI:29105"/>
    </cofactor>
    <text evidence="9">Binds 2 Zn(2+) ions per subunit.</text>
</comment>
<dbReference type="PANTHER" id="PTHR10201:SF291">
    <property type="entry name" value="MATRIX METALLOPROTEINASE 1, ISOFORM C-RELATED"/>
    <property type="match status" value="1"/>
</dbReference>
<feature type="binding site" evidence="9">
    <location>
        <position position="75"/>
    </location>
    <ligand>
        <name>Zn(2+)</name>
        <dbReference type="ChEBI" id="CHEBI:29105"/>
        <label>1</label>
    </ligand>
</feature>
<keyword evidence="4" id="KW-0732">Signal</keyword>
<name>A0A8B6BMY2_MYTGA</name>
<keyword evidence="12" id="KW-1185">Reference proteome</keyword>
<evidence type="ECO:0000256" key="6">
    <source>
        <dbReference type="ARBA" id="ARBA00022833"/>
    </source>
</evidence>
<dbReference type="GO" id="GO:0004222">
    <property type="term" value="F:metalloendopeptidase activity"/>
    <property type="evidence" value="ECO:0007669"/>
    <property type="project" value="InterPro"/>
</dbReference>
<evidence type="ECO:0000256" key="7">
    <source>
        <dbReference type="ARBA" id="ARBA00023049"/>
    </source>
</evidence>
<dbReference type="InterPro" id="IPR033739">
    <property type="entry name" value="M10A_MMP"/>
</dbReference>
<feature type="binding site" evidence="9">
    <location>
        <position position="58"/>
    </location>
    <ligand>
        <name>Ca(2+)</name>
        <dbReference type="ChEBI" id="CHEBI:29108"/>
        <label>3</label>
    </ligand>
</feature>
<dbReference type="GO" id="GO:0006508">
    <property type="term" value="P:proteolysis"/>
    <property type="evidence" value="ECO:0007669"/>
    <property type="project" value="UniProtKB-KW"/>
</dbReference>
<dbReference type="OrthoDB" id="406838at2759"/>
<feature type="domain" description="Peptidase metallopeptidase" evidence="10">
    <location>
        <begin position="4"/>
        <end position="143"/>
    </location>
</feature>
<feature type="binding site" evidence="9">
    <location>
        <position position="77"/>
    </location>
    <ligand>
        <name>Ca(2+)</name>
        <dbReference type="ChEBI" id="CHEBI:29108"/>
        <label>3</label>
    </ligand>
</feature>
<dbReference type="SUPFAM" id="SSF55486">
    <property type="entry name" value="Metalloproteases ('zincins'), catalytic domain"/>
    <property type="match status" value="1"/>
</dbReference>
<dbReference type="InterPro" id="IPR021190">
    <property type="entry name" value="Pept_M10A"/>
</dbReference>
<evidence type="ECO:0000256" key="9">
    <source>
        <dbReference type="PIRSR" id="PIRSR621190-2"/>
    </source>
</evidence>
<dbReference type="GO" id="GO:0030574">
    <property type="term" value="P:collagen catabolic process"/>
    <property type="evidence" value="ECO:0007669"/>
    <property type="project" value="TreeGrafter"/>
</dbReference>
<sequence>MLQVSPIIPFVDETSFIEAIQISCRACVKDMVQCDAIDIEILYAKGNHGDGPYNAFDGPERVLAHAFYPTDGETHFDDDETWILRSGTGTDLEIVAAHEFGHALGLGHSQNTASLMAPFYKRMDQVWQLHQDDIKGIQSLYGVPKDQLSAP</sequence>
<evidence type="ECO:0000256" key="8">
    <source>
        <dbReference type="PIRSR" id="PIRSR621190-1"/>
    </source>
</evidence>
<evidence type="ECO:0000313" key="11">
    <source>
        <dbReference type="EMBL" id="VDH93163.1"/>
    </source>
</evidence>
<reference evidence="11" key="1">
    <citation type="submission" date="2018-11" db="EMBL/GenBank/DDBJ databases">
        <authorList>
            <person name="Alioto T."/>
            <person name="Alioto T."/>
        </authorList>
    </citation>
    <scope>NUCLEOTIDE SEQUENCE</scope>
</reference>
<dbReference type="CDD" id="cd04278">
    <property type="entry name" value="ZnMc_MMP"/>
    <property type="match status" value="1"/>
</dbReference>
<keyword evidence="2" id="KW-0645">Protease</keyword>
<feature type="binding site" evidence="9">
    <location>
        <position position="80"/>
    </location>
    <ligand>
        <name>Ca(2+)</name>
        <dbReference type="ChEBI" id="CHEBI:29108"/>
        <label>3</label>
    </ligand>
</feature>
<feature type="binding site" evidence="9">
    <location>
        <position position="102"/>
    </location>
    <ligand>
        <name>Zn(2+)</name>
        <dbReference type="ChEBI" id="CHEBI:29105"/>
        <label>2</label>
        <note>catalytic</note>
    </ligand>
</feature>
<keyword evidence="7" id="KW-0482">Metalloprotease</keyword>
<feature type="binding site" evidence="9">
    <location>
        <position position="65"/>
    </location>
    <ligand>
        <name>Zn(2+)</name>
        <dbReference type="ChEBI" id="CHEBI:29105"/>
        <label>1</label>
    </ligand>
</feature>
<dbReference type="SMART" id="SM00235">
    <property type="entry name" value="ZnMc"/>
    <property type="match status" value="1"/>
</dbReference>
<dbReference type="GO" id="GO:0008270">
    <property type="term" value="F:zinc ion binding"/>
    <property type="evidence" value="ECO:0007669"/>
    <property type="project" value="InterPro"/>
</dbReference>
<dbReference type="Proteomes" id="UP000596742">
    <property type="component" value="Unassembled WGS sequence"/>
</dbReference>
<dbReference type="Gene3D" id="3.40.390.10">
    <property type="entry name" value="Collagenase (Catalytic Domain)"/>
    <property type="match status" value="1"/>
</dbReference>
<organism evidence="11 12">
    <name type="scientific">Mytilus galloprovincialis</name>
    <name type="common">Mediterranean mussel</name>
    <dbReference type="NCBI Taxonomy" id="29158"/>
    <lineage>
        <taxon>Eukaryota</taxon>
        <taxon>Metazoa</taxon>
        <taxon>Spiralia</taxon>
        <taxon>Lophotrochozoa</taxon>
        <taxon>Mollusca</taxon>
        <taxon>Bivalvia</taxon>
        <taxon>Autobranchia</taxon>
        <taxon>Pteriomorphia</taxon>
        <taxon>Mytilida</taxon>
        <taxon>Mytiloidea</taxon>
        <taxon>Mytilidae</taxon>
        <taxon>Mytilinae</taxon>
        <taxon>Mytilus</taxon>
    </lineage>
</organism>
<keyword evidence="6 9" id="KW-0862">Zinc</keyword>
<feature type="binding site" evidence="9">
    <location>
        <position position="78"/>
    </location>
    <ligand>
        <name>Ca(2+)</name>
        <dbReference type="ChEBI" id="CHEBI:29108"/>
        <label>1</label>
    </ligand>
</feature>
<feature type="binding site" evidence="9">
    <location>
        <position position="57"/>
    </location>
    <ligand>
        <name>Ca(2+)</name>
        <dbReference type="ChEBI" id="CHEBI:29108"/>
        <label>3</label>
    </ligand>
</feature>
<evidence type="ECO:0000313" key="12">
    <source>
        <dbReference type="Proteomes" id="UP000596742"/>
    </source>
</evidence>
<feature type="binding site" evidence="9">
    <location>
        <position position="116"/>
    </location>
    <ligand>
        <name>Zn(2+)</name>
        <dbReference type="ChEBI" id="CHEBI:29105"/>
        <label>2</label>
        <note>catalytic</note>
    </ligand>
</feature>
<feature type="binding site" evidence="9">
    <location>
        <position position="80"/>
    </location>
    <ligand>
        <name>Ca(2+)</name>
        <dbReference type="ChEBI" id="CHEBI:29108"/>
        <label>1</label>
    </ligand>
</feature>
<keyword evidence="9" id="KW-0106">Calcium</keyword>
<dbReference type="InterPro" id="IPR006026">
    <property type="entry name" value="Peptidase_Metallo"/>
</dbReference>
<dbReference type="AlphaFoldDB" id="A0A8B6BMY2"/>
<feature type="binding site" evidence="9">
    <location>
        <position position="108"/>
    </location>
    <ligand>
        <name>Zn(2+)</name>
        <dbReference type="ChEBI" id="CHEBI:29105"/>
        <label>2</label>
        <note>catalytic</note>
    </ligand>
</feature>
<comment type="similarity">
    <text evidence="1">Belongs to the peptidase M10A family.</text>
</comment>
<dbReference type="Pfam" id="PF00413">
    <property type="entry name" value="Peptidase_M10"/>
    <property type="match status" value="1"/>
</dbReference>
<dbReference type="PANTHER" id="PTHR10201">
    <property type="entry name" value="MATRIX METALLOPROTEINASE"/>
    <property type="match status" value="1"/>
</dbReference>
<feature type="binding site" evidence="9">
    <location>
        <position position="50"/>
    </location>
    <ligand>
        <name>Zn(2+)</name>
        <dbReference type="ChEBI" id="CHEBI:29105"/>
        <label>1</label>
    </ligand>
</feature>
<feature type="binding site" evidence="9">
    <location>
        <position position="48"/>
    </location>
    <ligand>
        <name>Zn(2+)</name>
        <dbReference type="ChEBI" id="CHEBI:29105"/>
        <label>1</label>
    </ligand>
</feature>
<evidence type="ECO:0000256" key="5">
    <source>
        <dbReference type="ARBA" id="ARBA00022801"/>
    </source>
</evidence>
<comment type="caution">
    <text evidence="11">The sequence shown here is derived from an EMBL/GenBank/DDBJ whole genome shotgun (WGS) entry which is preliminary data.</text>
</comment>
<gene>
    <name evidence="11" type="ORF">MGAL_10B071394</name>
</gene>
<dbReference type="InterPro" id="IPR001818">
    <property type="entry name" value="Pept_M10_metallopeptidase"/>
</dbReference>
<dbReference type="GO" id="GO:0031012">
    <property type="term" value="C:extracellular matrix"/>
    <property type="evidence" value="ECO:0007669"/>
    <property type="project" value="InterPro"/>
</dbReference>
<evidence type="ECO:0000256" key="3">
    <source>
        <dbReference type="ARBA" id="ARBA00022723"/>
    </source>
</evidence>
<evidence type="ECO:0000256" key="2">
    <source>
        <dbReference type="ARBA" id="ARBA00022670"/>
    </source>
</evidence>
<dbReference type="PRINTS" id="PR00138">
    <property type="entry name" value="MATRIXIN"/>
</dbReference>
<dbReference type="GO" id="GO:0030198">
    <property type="term" value="P:extracellular matrix organization"/>
    <property type="evidence" value="ECO:0007669"/>
    <property type="project" value="TreeGrafter"/>
</dbReference>
<protein>
    <recommendedName>
        <fullName evidence="10">Peptidase metallopeptidase domain-containing protein</fullName>
    </recommendedName>
</protein>
<evidence type="ECO:0000259" key="10">
    <source>
        <dbReference type="SMART" id="SM00235"/>
    </source>
</evidence>
<feature type="binding site" evidence="9">
    <location>
        <position position="98"/>
    </location>
    <ligand>
        <name>Zn(2+)</name>
        <dbReference type="ChEBI" id="CHEBI:29105"/>
        <label>2</label>
        <note>catalytic</note>
    </ligand>
</feature>
<feature type="binding site" evidence="9">
    <location>
        <position position="38"/>
    </location>
    <ligand>
        <name>Ca(2+)</name>
        <dbReference type="ChEBI" id="CHEBI:29108"/>
        <label>2</label>
    </ligand>
</feature>